<evidence type="ECO:0000313" key="2">
    <source>
        <dbReference type="EMBL" id="ONK72639.1"/>
    </source>
</evidence>
<evidence type="ECO:0000256" key="1">
    <source>
        <dbReference type="SAM" id="MobiDB-lite"/>
    </source>
</evidence>
<keyword evidence="3" id="KW-1185">Reference proteome</keyword>
<dbReference type="Proteomes" id="UP000243459">
    <property type="component" value="Chromosome 4"/>
</dbReference>
<gene>
    <name evidence="2" type="ORF">A4U43_C04F21490</name>
</gene>
<organism evidence="2 3">
    <name type="scientific">Asparagus officinalis</name>
    <name type="common">Garden asparagus</name>
    <dbReference type="NCBI Taxonomy" id="4686"/>
    <lineage>
        <taxon>Eukaryota</taxon>
        <taxon>Viridiplantae</taxon>
        <taxon>Streptophyta</taxon>
        <taxon>Embryophyta</taxon>
        <taxon>Tracheophyta</taxon>
        <taxon>Spermatophyta</taxon>
        <taxon>Magnoliopsida</taxon>
        <taxon>Liliopsida</taxon>
        <taxon>Asparagales</taxon>
        <taxon>Asparagaceae</taxon>
        <taxon>Asparagoideae</taxon>
        <taxon>Asparagus</taxon>
    </lineage>
</organism>
<feature type="compositionally biased region" description="Basic and acidic residues" evidence="1">
    <location>
        <begin position="103"/>
        <end position="117"/>
    </location>
</feature>
<feature type="compositionally biased region" description="Basic and acidic residues" evidence="1">
    <location>
        <begin position="76"/>
        <end position="88"/>
    </location>
</feature>
<dbReference type="Gramene" id="ONK72639">
    <property type="protein sequence ID" value="ONK72639"/>
    <property type="gene ID" value="A4U43_C04F21490"/>
</dbReference>
<feature type="region of interest" description="Disordered" evidence="1">
    <location>
        <begin position="72"/>
        <end position="117"/>
    </location>
</feature>
<feature type="compositionally biased region" description="Acidic residues" evidence="1">
    <location>
        <begin position="89"/>
        <end position="102"/>
    </location>
</feature>
<protein>
    <submittedName>
        <fullName evidence="2">Uncharacterized protein</fullName>
    </submittedName>
</protein>
<dbReference type="EMBL" id="CM007384">
    <property type="protein sequence ID" value="ONK72639.1"/>
    <property type="molecule type" value="Genomic_DNA"/>
</dbReference>
<proteinExistence type="predicted"/>
<dbReference type="AlphaFoldDB" id="A0A5P1F7D8"/>
<evidence type="ECO:0000313" key="3">
    <source>
        <dbReference type="Proteomes" id="UP000243459"/>
    </source>
</evidence>
<accession>A0A5P1F7D8</accession>
<reference evidence="3" key="1">
    <citation type="journal article" date="2017" name="Nat. Commun.">
        <title>The asparagus genome sheds light on the origin and evolution of a young Y chromosome.</title>
        <authorList>
            <person name="Harkess A."/>
            <person name="Zhou J."/>
            <person name="Xu C."/>
            <person name="Bowers J.E."/>
            <person name="Van der Hulst R."/>
            <person name="Ayyampalayam S."/>
            <person name="Mercati F."/>
            <person name="Riccardi P."/>
            <person name="McKain M.R."/>
            <person name="Kakrana A."/>
            <person name="Tang H."/>
            <person name="Ray J."/>
            <person name="Groenendijk J."/>
            <person name="Arikit S."/>
            <person name="Mathioni S.M."/>
            <person name="Nakano M."/>
            <person name="Shan H."/>
            <person name="Telgmann-Rauber A."/>
            <person name="Kanno A."/>
            <person name="Yue Z."/>
            <person name="Chen H."/>
            <person name="Li W."/>
            <person name="Chen Y."/>
            <person name="Xu X."/>
            <person name="Zhang Y."/>
            <person name="Luo S."/>
            <person name="Chen H."/>
            <person name="Gao J."/>
            <person name="Mao Z."/>
            <person name="Pires J.C."/>
            <person name="Luo M."/>
            <person name="Kudrna D."/>
            <person name="Wing R.A."/>
            <person name="Meyers B.C."/>
            <person name="Yi K."/>
            <person name="Kong H."/>
            <person name="Lavrijsen P."/>
            <person name="Sunseri F."/>
            <person name="Falavigna A."/>
            <person name="Ye Y."/>
            <person name="Leebens-Mack J.H."/>
            <person name="Chen G."/>
        </authorList>
    </citation>
    <scope>NUCLEOTIDE SEQUENCE [LARGE SCALE GENOMIC DNA]</scope>
    <source>
        <strain evidence="3">cv. DH0086</strain>
    </source>
</reference>
<sequence>MEDTFSIGTIRKMTNGMKTQQQRISGPVLVSGRRPALCILWEVTCGDEDDPNARFREFYGWEHAPLQESSTLPYIRSERTPAEFTIKEESDDEASDGEEEDGVERNNEQGQAPDEKHASSIVISIGLFEIGYGLTFLFHL</sequence>
<name>A0A5P1F7D8_ASPOF</name>